<protein>
    <submittedName>
        <fullName evidence="7">YcfA-like protein</fullName>
    </submittedName>
</protein>
<name>A0A1F2P9W9_9EURY</name>
<keyword evidence="1" id="KW-1277">Toxin-antitoxin system</keyword>
<evidence type="ECO:0000256" key="1">
    <source>
        <dbReference type="ARBA" id="ARBA00022649"/>
    </source>
</evidence>
<evidence type="ECO:0000256" key="6">
    <source>
        <dbReference type="ARBA" id="ARBA00023016"/>
    </source>
</evidence>
<dbReference type="InterPro" id="IPR038570">
    <property type="entry name" value="HicA_sf"/>
</dbReference>
<keyword evidence="6" id="KW-0346">Stress response</keyword>
<evidence type="ECO:0000256" key="5">
    <source>
        <dbReference type="ARBA" id="ARBA00022884"/>
    </source>
</evidence>
<evidence type="ECO:0000313" key="7">
    <source>
        <dbReference type="EMBL" id="OFV67742.1"/>
    </source>
</evidence>
<reference evidence="7" key="1">
    <citation type="submission" date="2016-05" db="EMBL/GenBank/DDBJ databases">
        <title>Microbial consortia oxidize butane by reversing methanogenesis.</title>
        <authorList>
            <person name="Laso-Perez R."/>
            <person name="Richter M."/>
            <person name="Wegener G."/>
            <person name="Musat F."/>
        </authorList>
    </citation>
    <scope>NUCLEOTIDE SEQUENCE [LARGE SCALE GENOMIC DNA]</scope>
    <source>
        <strain evidence="7">BOX2</strain>
    </source>
</reference>
<dbReference type="EMBL" id="LYOS01000003">
    <property type="protein sequence ID" value="OFV67742.1"/>
    <property type="molecule type" value="Genomic_DNA"/>
</dbReference>
<keyword evidence="3" id="KW-0255">Endonuclease</keyword>
<keyword evidence="2" id="KW-0540">Nuclease</keyword>
<dbReference type="Pfam" id="PF07927">
    <property type="entry name" value="HicA_toxin"/>
    <property type="match status" value="1"/>
</dbReference>
<dbReference type="InterPro" id="IPR012933">
    <property type="entry name" value="HicA_mRNA_interferase"/>
</dbReference>
<comment type="caution">
    <text evidence="7">The sequence shown here is derived from an EMBL/GenBank/DDBJ whole genome shotgun (WGS) entry which is preliminary data.</text>
</comment>
<dbReference type="GO" id="GO:0003729">
    <property type="term" value="F:mRNA binding"/>
    <property type="evidence" value="ECO:0007669"/>
    <property type="project" value="InterPro"/>
</dbReference>
<proteinExistence type="predicted"/>
<evidence type="ECO:0000313" key="8">
    <source>
        <dbReference type="Proteomes" id="UP000186940"/>
    </source>
</evidence>
<gene>
    <name evidence="7" type="ORF">SCAL_001117</name>
</gene>
<dbReference type="GO" id="GO:0016787">
    <property type="term" value="F:hydrolase activity"/>
    <property type="evidence" value="ECO:0007669"/>
    <property type="project" value="UniProtKB-KW"/>
</dbReference>
<keyword evidence="5" id="KW-0694">RNA-binding</keyword>
<dbReference type="SUPFAM" id="SSF54786">
    <property type="entry name" value="YcfA/nrd intein domain"/>
    <property type="match status" value="1"/>
</dbReference>
<organism evidence="7 8">
    <name type="scientific">Candidatus Syntropharchaeum caldarium</name>
    <dbReference type="NCBI Taxonomy" id="1838285"/>
    <lineage>
        <taxon>Archaea</taxon>
        <taxon>Methanobacteriati</taxon>
        <taxon>Methanobacteriota</taxon>
        <taxon>Stenosarchaea group</taxon>
        <taxon>Methanomicrobia</taxon>
        <taxon>Methanosarcinales</taxon>
        <taxon>ANME-2 cluster</taxon>
        <taxon>Candidatus Syntropharchaeum</taxon>
    </lineage>
</organism>
<keyword evidence="8" id="KW-1185">Reference proteome</keyword>
<sequence length="50" mass="5988">MWYEKATWIEDDKTIKITVPLHEVLKKGTLRQILKESGLSMDEFLRLLNR</sequence>
<dbReference type="Proteomes" id="UP000186940">
    <property type="component" value="Unassembled WGS sequence"/>
</dbReference>
<evidence type="ECO:0000256" key="4">
    <source>
        <dbReference type="ARBA" id="ARBA00022801"/>
    </source>
</evidence>
<dbReference type="GO" id="GO:0004519">
    <property type="term" value="F:endonuclease activity"/>
    <property type="evidence" value="ECO:0007669"/>
    <property type="project" value="UniProtKB-KW"/>
</dbReference>
<dbReference type="AlphaFoldDB" id="A0A1F2P9W9"/>
<dbReference type="Gene3D" id="3.30.920.30">
    <property type="entry name" value="Hypothetical protein"/>
    <property type="match status" value="1"/>
</dbReference>
<evidence type="ECO:0000256" key="3">
    <source>
        <dbReference type="ARBA" id="ARBA00022759"/>
    </source>
</evidence>
<accession>A0A1F2P9W9</accession>
<dbReference type="STRING" id="1838285.SCAL_001117"/>
<keyword evidence="4" id="KW-0378">Hydrolase</keyword>
<evidence type="ECO:0000256" key="2">
    <source>
        <dbReference type="ARBA" id="ARBA00022722"/>
    </source>
</evidence>